<dbReference type="PANTHER" id="PTHR43877">
    <property type="entry name" value="AMINOALKYLPHOSPHONATE N-ACETYLTRANSFERASE-RELATED-RELATED"/>
    <property type="match status" value="1"/>
</dbReference>
<gene>
    <name evidence="4" type="ORF">GCM10009627_28010</name>
</gene>
<organism evidence="4 5">
    <name type="scientific">Curtobacterium herbarum</name>
    <dbReference type="NCBI Taxonomy" id="150122"/>
    <lineage>
        <taxon>Bacteria</taxon>
        <taxon>Bacillati</taxon>
        <taxon>Actinomycetota</taxon>
        <taxon>Actinomycetes</taxon>
        <taxon>Micrococcales</taxon>
        <taxon>Microbacteriaceae</taxon>
        <taxon>Curtobacterium</taxon>
    </lineage>
</organism>
<dbReference type="Gene3D" id="3.40.630.30">
    <property type="match status" value="1"/>
</dbReference>
<feature type="domain" description="N-acetyltransferase" evidence="3">
    <location>
        <begin position="1"/>
        <end position="158"/>
    </location>
</feature>
<name>A0ABP4KAU1_9MICO</name>
<dbReference type="RefSeq" id="WP_204607072.1">
    <property type="nucleotide sequence ID" value="NZ_BAAAJX010000016.1"/>
</dbReference>
<evidence type="ECO:0000256" key="2">
    <source>
        <dbReference type="ARBA" id="ARBA00023315"/>
    </source>
</evidence>
<proteinExistence type="predicted"/>
<dbReference type="Proteomes" id="UP001501742">
    <property type="component" value="Unassembled WGS sequence"/>
</dbReference>
<dbReference type="InterPro" id="IPR000182">
    <property type="entry name" value="GNAT_dom"/>
</dbReference>
<evidence type="ECO:0000313" key="5">
    <source>
        <dbReference type="Proteomes" id="UP001501742"/>
    </source>
</evidence>
<dbReference type="CDD" id="cd04301">
    <property type="entry name" value="NAT_SF"/>
    <property type="match status" value="1"/>
</dbReference>
<evidence type="ECO:0000259" key="3">
    <source>
        <dbReference type="PROSITE" id="PS51186"/>
    </source>
</evidence>
<comment type="caution">
    <text evidence="4">The sequence shown here is derived from an EMBL/GenBank/DDBJ whole genome shotgun (WGS) entry which is preliminary data.</text>
</comment>
<evidence type="ECO:0000256" key="1">
    <source>
        <dbReference type="ARBA" id="ARBA00022679"/>
    </source>
</evidence>
<evidence type="ECO:0000313" key="4">
    <source>
        <dbReference type="EMBL" id="GAA1494455.1"/>
    </source>
</evidence>
<sequence length="158" mass="17192">MHIRDCTSLDLPALTALTIETFRPLLAGSLVQLRAEVTAHDHGHWEDDYRHEVPSLLAPDEGRFITLAEEHGTPLGYVGWNTTGATSGRLEMVAVHPDARRQGVARALCLAALTRLGELGVTVVHIGTGGDEFHAPARALYESLGFIPYPTVDYARTL</sequence>
<dbReference type="EMBL" id="BAAAJX010000016">
    <property type="protein sequence ID" value="GAA1494455.1"/>
    <property type="molecule type" value="Genomic_DNA"/>
</dbReference>
<dbReference type="PROSITE" id="PS51186">
    <property type="entry name" value="GNAT"/>
    <property type="match status" value="1"/>
</dbReference>
<keyword evidence="1" id="KW-0808">Transferase</keyword>
<accession>A0ABP4KAU1</accession>
<keyword evidence="2" id="KW-0012">Acyltransferase</keyword>
<keyword evidence="5" id="KW-1185">Reference proteome</keyword>
<reference evidence="5" key="1">
    <citation type="journal article" date="2019" name="Int. J. Syst. Evol. Microbiol.">
        <title>The Global Catalogue of Microorganisms (GCM) 10K type strain sequencing project: providing services to taxonomists for standard genome sequencing and annotation.</title>
        <authorList>
            <consortium name="The Broad Institute Genomics Platform"/>
            <consortium name="The Broad Institute Genome Sequencing Center for Infectious Disease"/>
            <person name="Wu L."/>
            <person name="Ma J."/>
        </authorList>
    </citation>
    <scope>NUCLEOTIDE SEQUENCE [LARGE SCALE GENOMIC DNA]</scope>
    <source>
        <strain evidence="5">JCM 12140</strain>
    </source>
</reference>
<dbReference type="SUPFAM" id="SSF55729">
    <property type="entry name" value="Acyl-CoA N-acyltransferases (Nat)"/>
    <property type="match status" value="1"/>
</dbReference>
<dbReference type="InterPro" id="IPR050832">
    <property type="entry name" value="Bact_Acetyltransf"/>
</dbReference>
<dbReference type="InterPro" id="IPR016181">
    <property type="entry name" value="Acyl_CoA_acyltransferase"/>
</dbReference>
<dbReference type="Pfam" id="PF00583">
    <property type="entry name" value="Acetyltransf_1"/>
    <property type="match status" value="1"/>
</dbReference>
<protein>
    <recommendedName>
        <fullName evidence="3">N-acetyltransferase domain-containing protein</fullName>
    </recommendedName>
</protein>